<name>A0A7G1H0J7_9BACT</name>
<comment type="similarity">
    <text evidence="1 4">Belongs to the D-isomer specific 2-hydroxyacid dehydrogenase family.</text>
</comment>
<gene>
    <name evidence="7" type="ORF">JZK55_12370</name>
</gene>
<dbReference type="InterPro" id="IPR029752">
    <property type="entry name" value="D-isomer_DH_CS1"/>
</dbReference>
<dbReference type="GO" id="GO:0030267">
    <property type="term" value="F:glyoxylate reductase (NADPH) activity"/>
    <property type="evidence" value="ECO:0007669"/>
    <property type="project" value="TreeGrafter"/>
</dbReference>
<dbReference type="Pfam" id="PF00389">
    <property type="entry name" value="2-Hacid_dh"/>
    <property type="match status" value="1"/>
</dbReference>
<evidence type="ECO:0000259" key="5">
    <source>
        <dbReference type="Pfam" id="PF00389"/>
    </source>
</evidence>
<organism evidence="7 8">
    <name type="scientific">Dissulfurispira thermophila</name>
    <dbReference type="NCBI Taxonomy" id="2715679"/>
    <lineage>
        <taxon>Bacteria</taxon>
        <taxon>Pseudomonadati</taxon>
        <taxon>Nitrospirota</taxon>
        <taxon>Thermodesulfovibrionia</taxon>
        <taxon>Thermodesulfovibrionales</taxon>
        <taxon>Dissulfurispiraceae</taxon>
        <taxon>Dissulfurispira</taxon>
    </lineage>
</organism>
<dbReference type="GO" id="GO:0051287">
    <property type="term" value="F:NAD binding"/>
    <property type="evidence" value="ECO:0007669"/>
    <property type="project" value="InterPro"/>
</dbReference>
<dbReference type="InterPro" id="IPR050223">
    <property type="entry name" value="D-isomer_2-hydroxyacid_DH"/>
</dbReference>
<feature type="domain" description="D-isomer specific 2-hydroxyacid dehydrogenase catalytic" evidence="5">
    <location>
        <begin position="31"/>
        <end position="342"/>
    </location>
</feature>
<dbReference type="Gene3D" id="3.40.50.720">
    <property type="entry name" value="NAD(P)-binding Rossmann-like Domain"/>
    <property type="match status" value="2"/>
</dbReference>
<evidence type="ECO:0000256" key="3">
    <source>
        <dbReference type="ARBA" id="ARBA00023027"/>
    </source>
</evidence>
<evidence type="ECO:0000256" key="2">
    <source>
        <dbReference type="ARBA" id="ARBA00023002"/>
    </source>
</evidence>
<accession>A0A7G1H0J7</accession>
<dbReference type="Pfam" id="PF02826">
    <property type="entry name" value="2-Hacid_dh_C"/>
    <property type="match status" value="1"/>
</dbReference>
<dbReference type="GO" id="GO:0006564">
    <property type="term" value="P:L-serine biosynthetic process"/>
    <property type="evidence" value="ECO:0007669"/>
    <property type="project" value="UniProtKB-ARBA"/>
</dbReference>
<keyword evidence="2 4" id="KW-0560">Oxidoreductase</keyword>
<dbReference type="KEGG" id="dtp:JZK55_12370"/>
<evidence type="ECO:0000313" key="8">
    <source>
        <dbReference type="Proteomes" id="UP000516360"/>
    </source>
</evidence>
<dbReference type="PANTHER" id="PTHR10996">
    <property type="entry name" value="2-HYDROXYACID DEHYDROGENASE-RELATED"/>
    <property type="match status" value="1"/>
</dbReference>
<dbReference type="GO" id="GO:0005829">
    <property type="term" value="C:cytosol"/>
    <property type="evidence" value="ECO:0007669"/>
    <property type="project" value="TreeGrafter"/>
</dbReference>
<dbReference type="CDD" id="cd12172">
    <property type="entry name" value="PGDH_like_2"/>
    <property type="match status" value="1"/>
</dbReference>
<keyword evidence="8" id="KW-1185">Reference proteome</keyword>
<evidence type="ECO:0000256" key="1">
    <source>
        <dbReference type="ARBA" id="ARBA00005854"/>
    </source>
</evidence>
<dbReference type="SUPFAM" id="SSF51735">
    <property type="entry name" value="NAD(P)-binding Rossmann-fold domains"/>
    <property type="match status" value="1"/>
</dbReference>
<proteinExistence type="inferred from homology"/>
<dbReference type="InterPro" id="IPR036291">
    <property type="entry name" value="NAD(P)-bd_dom_sf"/>
</dbReference>
<evidence type="ECO:0000313" key="7">
    <source>
        <dbReference type="EMBL" id="BCB96315.1"/>
    </source>
</evidence>
<protein>
    <submittedName>
        <fullName evidence="7">2-hydroxyacid dehydrogenase</fullName>
    </submittedName>
</protein>
<dbReference type="RefSeq" id="WP_207105904.1">
    <property type="nucleotide sequence ID" value="NZ_AP022873.1"/>
</dbReference>
<dbReference type="GO" id="GO:0047545">
    <property type="term" value="F:(S)-2-hydroxyglutarate dehydrogenase activity"/>
    <property type="evidence" value="ECO:0007669"/>
    <property type="project" value="UniProtKB-ARBA"/>
</dbReference>
<feature type="domain" description="D-isomer specific 2-hydroxyacid dehydrogenase NAD-binding" evidence="6">
    <location>
        <begin position="136"/>
        <end position="321"/>
    </location>
</feature>
<sequence length="346" mass="38403">MKKREMLNLSSDKVKTPKISIMTTSFAIYDKSPLELLEKNKYEIILNPYGRKLKKDEIIEFCKGADGIIAGTENYDAEVLSILTQSSALSPQSSLKVISRCGTGMDNIDIDATEKLGIKVFNTPDAPTFAVAELTVGLILNLLRKVNQMDASIRNGKWEKLMGNLLSEKKVGIIGFGRIGKKVAELLKPFGCEIKYYDTRTEGEERTEDGIERNQLLKTMTQSSLLGPQSSSLDELLKTSDIISIHVSTKEQIIGEREIRMMKKASWLVNVSRGEVVDEGALYQALKEGHLSGAALDVFEQEPYNGQLKELDNVILTPHIGSYAKEARIKMELQASENLLKGLGVM</sequence>
<dbReference type="EMBL" id="AP022873">
    <property type="protein sequence ID" value="BCB96315.1"/>
    <property type="molecule type" value="Genomic_DNA"/>
</dbReference>
<dbReference type="Proteomes" id="UP000516360">
    <property type="component" value="Chromosome"/>
</dbReference>
<dbReference type="PROSITE" id="PS00065">
    <property type="entry name" value="D_2_HYDROXYACID_DH_1"/>
    <property type="match status" value="1"/>
</dbReference>
<dbReference type="InterPro" id="IPR006140">
    <property type="entry name" value="D-isomer_DH_NAD-bd"/>
</dbReference>
<evidence type="ECO:0000256" key="4">
    <source>
        <dbReference type="RuleBase" id="RU003719"/>
    </source>
</evidence>
<dbReference type="PANTHER" id="PTHR10996:SF283">
    <property type="entry name" value="GLYOXYLATE_HYDROXYPYRUVATE REDUCTASE B"/>
    <property type="match status" value="1"/>
</dbReference>
<evidence type="ECO:0000259" key="6">
    <source>
        <dbReference type="Pfam" id="PF02826"/>
    </source>
</evidence>
<keyword evidence="3" id="KW-0520">NAD</keyword>
<dbReference type="GO" id="GO:0016618">
    <property type="term" value="F:hydroxypyruvate reductase [NAD(P)H] activity"/>
    <property type="evidence" value="ECO:0007669"/>
    <property type="project" value="TreeGrafter"/>
</dbReference>
<reference evidence="7 8" key="1">
    <citation type="submission" date="2020-03" db="EMBL/GenBank/DDBJ databases">
        <title>Complete genome sequences of two sulfur-disproportionating bacterial strains T55J and Mzg5.</title>
        <authorList>
            <person name="Umezawa K."/>
            <person name="Kojima H."/>
            <person name="Kato Y."/>
            <person name="Fukui M."/>
        </authorList>
    </citation>
    <scope>NUCLEOTIDE SEQUENCE [LARGE SCALE GENOMIC DNA]</scope>
    <source>
        <strain evidence="7 8">T55J</strain>
    </source>
</reference>
<dbReference type="FunFam" id="3.40.50.720:FF:000041">
    <property type="entry name" value="D-3-phosphoglycerate dehydrogenase"/>
    <property type="match status" value="1"/>
</dbReference>
<dbReference type="InterPro" id="IPR006139">
    <property type="entry name" value="D-isomer_2_OHA_DH_cat_dom"/>
</dbReference>
<dbReference type="SUPFAM" id="SSF52283">
    <property type="entry name" value="Formate/glycerate dehydrogenase catalytic domain-like"/>
    <property type="match status" value="1"/>
</dbReference>
<dbReference type="GO" id="GO:0004617">
    <property type="term" value="F:phosphoglycerate dehydrogenase activity"/>
    <property type="evidence" value="ECO:0007669"/>
    <property type="project" value="UniProtKB-ARBA"/>
</dbReference>
<dbReference type="AlphaFoldDB" id="A0A7G1H0J7"/>